<keyword evidence="5" id="KW-1133">Transmembrane helix</keyword>
<reference evidence="6" key="1">
    <citation type="submission" date="2015-10" db="EMBL/GenBank/DDBJ databases">
        <title>EvidentialGene: Evidence-directed Construction of Complete mRNA Transcriptomes without Genomes.</title>
        <authorList>
            <person name="Gilbert D.G."/>
        </authorList>
    </citation>
    <scope>NUCLEOTIDE SEQUENCE</scope>
</reference>
<organism evidence="6">
    <name type="scientific">Daphnia magna</name>
    <dbReference type="NCBI Taxonomy" id="35525"/>
    <lineage>
        <taxon>Eukaryota</taxon>
        <taxon>Metazoa</taxon>
        <taxon>Ecdysozoa</taxon>
        <taxon>Arthropoda</taxon>
        <taxon>Crustacea</taxon>
        <taxon>Branchiopoda</taxon>
        <taxon>Diplostraca</taxon>
        <taxon>Cladocera</taxon>
        <taxon>Anomopoda</taxon>
        <taxon>Daphniidae</taxon>
        <taxon>Daphnia</taxon>
    </lineage>
</organism>
<evidence type="ECO:0000256" key="1">
    <source>
        <dbReference type="ARBA" id="ARBA00006351"/>
    </source>
</evidence>
<dbReference type="PANTHER" id="PTHR13778">
    <property type="entry name" value="GLYCOSYLTRANSFERASE 8 DOMAIN-CONTAINING PROTEIN"/>
    <property type="match status" value="1"/>
</dbReference>
<dbReference type="OrthoDB" id="411524at2759"/>
<evidence type="ECO:0000256" key="4">
    <source>
        <dbReference type="ARBA" id="ARBA00022723"/>
    </source>
</evidence>
<dbReference type="GO" id="GO:0046872">
    <property type="term" value="F:metal ion binding"/>
    <property type="evidence" value="ECO:0007669"/>
    <property type="project" value="UniProtKB-KW"/>
</dbReference>
<proteinExistence type="inferred from homology"/>
<dbReference type="EMBL" id="GDIQ01057365">
    <property type="protein sequence ID" value="JAN37372.1"/>
    <property type="molecule type" value="Transcribed_RNA"/>
</dbReference>
<dbReference type="EMBL" id="GDIQ01085154">
    <property type="protein sequence ID" value="JAN09583.1"/>
    <property type="molecule type" value="Transcribed_RNA"/>
</dbReference>
<dbReference type="InterPro" id="IPR029044">
    <property type="entry name" value="Nucleotide-diphossugar_trans"/>
</dbReference>
<evidence type="ECO:0000256" key="3">
    <source>
        <dbReference type="ARBA" id="ARBA00022679"/>
    </source>
</evidence>
<keyword evidence="3 6" id="KW-0808">Transferase</keyword>
<dbReference type="InterPro" id="IPR002495">
    <property type="entry name" value="Glyco_trans_8"/>
</dbReference>
<evidence type="ECO:0000256" key="2">
    <source>
        <dbReference type="ARBA" id="ARBA00022676"/>
    </source>
</evidence>
<keyword evidence="5" id="KW-0812">Transmembrane</keyword>
<dbReference type="EMBL" id="GDIQ01085155">
    <property type="protein sequence ID" value="JAN09582.1"/>
    <property type="molecule type" value="Transcribed_RNA"/>
</dbReference>
<dbReference type="InterPro" id="IPR050748">
    <property type="entry name" value="Glycosyltrans_8_dom-fam"/>
</dbReference>
<feature type="transmembrane region" description="Helical" evidence="5">
    <location>
        <begin position="7"/>
        <end position="25"/>
    </location>
</feature>
<sequence>MYHRCPKFAVTGVSLVWAGFMVYLLTHVQSFAGYGGRFQVGAKYAQEYLSNISHSAFKEEAKTISTTSQTAKSKLINVVIQAREDNLGGLISAVNSVIVNTKSTVHFHFIVPDDTIFHLQEWMKAPELSNVQYSHAKLPAHLEKYYNAAKFAFLDIFPSLHDRAIYLDPDVIVQGDLADLLKTPIPIKDLGAFSDDCQAGSVSKRVASRVEALYASRLNLKQHEIAKLNLNPLTCTFNTGVFVISDADTWRNEKVAEKILDLIQSHERSSIIGPQGGSDVVEAAILAIFYRRTSPIDPLWHVGNLGLSRGSRYSPFFLNNAKLLHFNGHFKPWKSVRSFGSTFEQKVWDKYFIPDPLGRFVPIRKKYSEI</sequence>
<dbReference type="SUPFAM" id="SSF53448">
    <property type="entry name" value="Nucleotide-diphospho-sugar transferases"/>
    <property type="match status" value="1"/>
</dbReference>
<comment type="similarity">
    <text evidence="1">Belongs to the glycosyltransferase 8 family.</text>
</comment>
<name>A0A0N8C5H8_9CRUS</name>
<dbReference type="PANTHER" id="PTHR13778:SF47">
    <property type="entry name" value="LIPOPOLYSACCHARIDE 1,3-GALACTOSYLTRANSFERASE"/>
    <property type="match status" value="1"/>
</dbReference>
<dbReference type="Pfam" id="PF01501">
    <property type="entry name" value="Glyco_transf_8"/>
    <property type="match status" value="1"/>
</dbReference>
<evidence type="ECO:0000256" key="5">
    <source>
        <dbReference type="SAM" id="Phobius"/>
    </source>
</evidence>
<dbReference type="GO" id="GO:0016757">
    <property type="term" value="F:glycosyltransferase activity"/>
    <property type="evidence" value="ECO:0007669"/>
    <property type="project" value="UniProtKB-KW"/>
</dbReference>
<keyword evidence="2" id="KW-0328">Glycosyltransferase</keyword>
<dbReference type="GO" id="GO:0005794">
    <property type="term" value="C:Golgi apparatus"/>
    <property type="evidence" value="ECO:0007669"/>
    <property type="project" value="TreeGrafter"/>
</dbReference>
<accession>A0A0N8C5H8</accession>
<dbReference type="AlphaFoldDB" id="A0A0N8C5H8"/>
<protein>
    <submittedName>
        <fullName evidence="6">Glycosyltransferase 8 domain-containing protein</fullName>
    </submittedName>
</protein>
<keyword evidence="5" id="KW-0472">Membrane</keyword>
<dbReference type="Gene3D" id="3.90.550.10">
    <property type="entry name" value="Spore Coat Polysaccharide Biosynthesis Protein SpsA, Chain A"/>
    <property type="match status" value="1"/>
</dbReference>
<keyword evidence="4" id="KW-0479">Metal-binding</keyword>
<evidence type="ECO:0000313" key="6">
    <source>
        <dbReference type="EMBL" id="JAN09583.1"/>
    </source>
</evidence>